<reference evidence="4" key="1">
    <citation type="submission" date="2016-11" db="EMBL/GenBank/DDBJ databases">
        <authorList>
            <person name="Varghese N."/>
            <person name="Submissions S."/>
        </authorList>
    </citation>
    <scope>NUCLEOTIDE SEQUENCE [LARGE SCALE GENOMIC DNA]</scope>
    <source>
        <strain evidence="4">DSM 26134</strain>
    </source>
</reference>
<evidence type="ECO:0000256" key="1">
    <source>
        <dbReference type="SAM" id="Phobius"/>
    </source>
</evidence>
<dbReference type="GO" id="GO:0003700">
    <property type="term" value="F:DNA-binding transcription factor activity"/>
    <property type="evidence" value="ECO:0007669"/>
    <property type="project" value="InterPro"/>
</dbReference>
<organism evidence="3 4">
    <name type="scientific">Reichenbachiella agariperforans</name>
    <dbReference type="NCBI Taxonomy" id="156994"/>
    <lineage>
        <taxon>Bacteria</taxon>
        <taxon>Pseudomonadati</taxon>
        <taxon>Bacteroidota</taxon>
        <taxon>Cytophagia</taxon>
        <taxon>Cytophagales</taxon>
        <taxon>Reichenbachiellaceae</taxon>
        <taxon>Reichenbachiella</taxon>
    </lineage>
</organism>
<keyword evidence="1" id="KW-0812">Transmembrane</keyword>
<dbReference type="InterPro" id="IPR051675">
    <property type="entry name" value="Endo/Exo/Phosphatase_dom_1"/>
</dbReference>
<dbReference type="GO" id="GO:0043565">
    <property type="term" value="F:sequence-specific DNA binding"/>
    <property type="evidence" value="ECO:0007669"/>
    <property type="project" value="InterPro"/>
</dbReference>
<dbReference type="PROSITE" id="PS01124">
    <property type="entry name" value="HTH_ARAC_FAMILY_2"/>
    <property type="match status" value="1"/>
</dbReference>
<evidence type="ECO:0000259" key="2">
    <source>
        <dbReference type="PROSITE" id="PS01124"/>
    </source>
</evidence>
<sequence length="318" mass="37258">MTNRFSNYFRRYFGFSSTEIRGLFVLVPTMLFALFIPQIYKSYLLANTEHGAAQDEEQLRVWADELRNQIVVTQEVEEFPIYAKHFDPNLIRTDQWIKMGFTGSIAERIKKYLTKGGVFKKKEDVLKIYGINRRLVKAYFDYMYFLPPEKRRIRQVYKPTVTYAAPAPAPVETISQPPTVLRVEPETYELNTADTTELKTIRGIGSFWAKSVVTSREELGGFVDRMQVYEINYMPDSVADLIIDHTTFEPSAIRQLNINTLEIDQLRKHPYINYKLANAIVKYRKQHGEYEEIEDLKKIVILKDSVYQKIFPYLIISD</sequence>
<name>A0A1M6NLW6_REIAG</name>
<dbReference type="Proteomes" id="UP000184474">
    <property type="component" value="Unassembled WGS sequence"/>
</dbReference>
<dbReference type="STRING" id="156994.SAMN04488028_102313"/>
<dbReference type="InterPro" id="IPR010994">
    <property type="entry name" value="RuvA_2-like"/>
</dbReference>
<keyword evidence="1" id="KW-0472">Membrane</keyword>
<feature type="domain" description="HTH araC/xylS-type" evidence="2">
    <location>
        <begin position="1"/>
        <end position="23"/>
    </location>
</feature>
<dbReference type="Pfam" id="PF12836">
    <property type="entry name" value="HHH_3"/>
    <property type="match status" value="2"/>
</dbReference>
<dbReference type="SUPFAM" id="SSF47781">
    <property type="entry name" value="RuvA domain 2-like"/>
    <property type="match status" value="3"/>
</dbReference>
<dbReference type="RefSeq" id="WP_073121217.1">
    <property type="nucleotide sequence ID" value="NZ_FRAA01000002.1"/>
</dbReference>
<proteinExistence type="predicted"/>
<dbReference type="PANTHER" id="PTHR21180:SF32">
    <property type="entry name" value="ENDONUCLEASE_EXONUCLEASE_PHOSPHATASE FAMILY DOMAIN-CONTAINING PROTEIN 1"/>
    <property type="match status" value="1"/>
</dbReference>
<dbReference type="Gene3D" id="1.10.150.280">
    <property type="entry name" value="AF1531-like domain"/>
    <property type="match status" value="2"/>
</dbReference>
<dbReference type="AlphaFoldDB" id="A0A1M6NLW6"/>
<accession>A0A1M6NLW6</accession>
<evidence type="ECO:0000313" key="3">
    <source>
        <dbReference type="EMBL" id="SHJ96738.1"/>
    </source>
</evidence>
<keyword evidence="4" id="KW-1185">Reference proteome</keyword>
<gene>
    <name evidence="3" type="ORF">SAMN04488028_102313</name>
</gene>
<dbReference type="EMBL" id="FRAA01000002">
    <property type="protein sequence ID" value="SHJ96738.1"/>
    <property type="molecule type" value="Genomic_DNA"/>
</dbReference>
<protein>
    <submittedName>
        <fullName evidence="3">DNA uptake protein ComE</fullName>
    </submittedName>
</protein>
<dbReference type="PANTHER" id="PTHR21180">
    <property type="entry name" value="ENDONUCLEASE/EXONUCLEASE/PHOSPHATASE FAMILY DOMAIN-CONTAINING PROTEIN 1"/>
    <property type="match status" value="1"/>
</dbReference>
<feature type="transmembrane region" description="Helical" evidence="1">
    <location>
        <begin position="20"/>
        <end position="40"/>
    </location>
</feature>
<evidence type="ECO:0000313" key="4">
    <source>
        <dbReference type="Proteomes" id="UP000184474"/>
    </source>
</evidence>
<keyword evidence="1" id="KW-1133">Transmembrane helix</keyword>
<dbReference type="InterPro" id="IPR018060">
    <property type="entry name" value="HTH_AraC"/>
</dbReference>